<gene>
    <name evidence="1" type="ORF">Sdagh_51280</name>
</gene>
<name>A0ABQ3Q801_9ACTN</name>
<evidence type="ECO:0000313" key="1">
    <source>
        <dbReference type="EMBL" id="GHI33398.1"/>
    </source>
</evidence>
<dbReference type="Proteomes" id="UP001052655">
    <property type="component" value="Unassembled WGS sequence"/>
</dbReference>
<evidence type="ECO:0000313" key="2">
    <source>
        <dbReference type="Proteomes" id="UP001052655"/>
    </source>
</evidence>
<proteinExistence type="predicted"/>
<keyword evidence="2" id="KW-1185">Reference proteome</keyword>
<organism evidence="1 2">
    <name type="scientific">Streptomyces daghestanicus</name>
    <dbReference type="NCBI Taxonomy" id="66885"/>
    <lineage>
        <taxon>Bacteria</taxon>
        <taxon>Bacillati</taxon>
        <taxon>Actinomycetota</taxon>
        <taxon>Actinomycetes</taxon>
        <taxon>Kitasatosporales</taxon>
        <taxon>Streptomycetaceae</taxon>
        <taxon>Streptomyces</taxon>
    </lineage>
</organism>
<reference evidence="1" key="1">
    <citation type="submission" date="2024-05" db="EMBL/GenBank/DDBJ databases">
        <title>Whole genome shotgun sequence of Streptomyces daghestanicus NBRC 12762.</title>
        <authorList>
            <person name="Komaki H."/>
            <person name="Tamura T."/>
        </authorList>
    </citation>
    <scope>NUCLEOTIDE SEQUENCE</scope>
    <source>
        <strain evidence="1">NBRC 12762</strain>
    </source>
</reference>
<accession>A0ABQ3Q801</accession>
<dbReference type="EMBL" id="BNDX01000013">
    <property type="protein sequence ID" value="GHI33398.1"/>
    <property type="molecule type" value="Genomic_DNA"/>
</dbReference>
<dbReference type="RefSeq" id="WP_190078606.1">
    <property type="nucleotide sequence ID" value="NZ_BMTC01000048.1"/>
</dbReference>
<comment type="caution">
    <text evidence="1">The sequence shown here is derived from an EMBL/GenBank/DDBJ whole genome shotgun (WGS) entry which is preliminary data.</text>
</comment>
<protein>
    <submittedName>
        <fullName evidence="1">Uncharacterized protein</fullName>
    </submittedName>
</protein>
<sequence length="150" mass="15908">MYLEVATEVGDAARELAVDAATRAGRAGASYADLGGACGIARQAARKRWPEAVGTHWALYLLTGKSRPHGMITQVFRSSGKAIETGRTAVDEGALADDGAVGAVVINATREVVWACYFNDGTYAPEEITLPEDLRTVPVPGSPEHADWLH</sequence>